<dbReference type="STRING" id="105231.A0A1Y1IFG1"/>
<dbReference type="InterPro" id="IPR001194">
    <property type="entry name" value="cDENN_dom"/>
</dbReference>
<dbReference type="SMART" id="SM00799">
    <property type="entry name" value="DENN"/>
    <property type="match status" value="1"/>
</dbReference>
<dbReference type="OrthoDB" id="206724at2759"/>
<accession>A0A1Y1IFG1</accession>
<dbReference type="Gene3D" id="3.30.450.200">
    <property type="match status" value="1"/>
</dbReference>
<dbReference type="InterPro" id="IPR037516">
    <property type="entry name" value="Tripartite_DENN"/>
</dbReference>
<dbReference type="Proteomes" id="UP000054558">
    <property type="component" value="Unassembled WGS sequence"/>
</dbReference>
<name>A0A1Y1IFG1_KLENI</name>
<dbReference type="EMBL" id="DF237304">
    <property type="protein sequence ID" value="GAQ87467.1"/>
    <property type="molecule type" value="Genomic_DNA"/>
</dbReference>
<sequence>MFTYFFTASADGLGQGPVTPAAIYTSNRFCPHQPHIAALSSLSASGLQCRCGQVFKDAGAFAILPPGDPLMVDQVHSFALTASDGARTYGFCRHIAPFGGDLKGPVQPTVACILSSHYWPSVFQEVLTVLEALLSTPLDSTAPQTGPSEWLAPHSPASQFLEALLETRLPPPGDLFSVRRVISKQQVDHPPPEQGLSPLHLLDASPVNVLGLEGGGIAWADRLKSTPPDESPSGVLDAFDANNPFDPPLYDTDVSPPQTRPDTPALSSPDSQPPPPDQAPDDPPASPSNDSSFSSFSSLGFISPEVPHLEGATSPPRRDAAENGASEPSVSGRLEGWELVYSFERPWDVEGDPLADASLEPLLRLVPPQVLVALLAALLRERRIAIVGPSPGDVSGAVFALAAILHPFQWQHIFLPTLPEAFLHYLSAPMPFLVGVQSATWQKLQSEDISLGDIVVLDLGLGSLFSSFPDRKELPKDPASSLETNLRAAYSHLSPPAARDAFLRFFLSLFGWYRRFVRFDGGGHVARPDSPFGGPSATCHLWFDHRTFVESVRDKKTAAFLNGFQGSQMYEAFVREVLARAARCASGEDPFSTEVRRLYDQSS</sequence>
<dbReference type="GO" id="GO:0005085">
    <property type="term" value="F:guanyl-nucleotide exchange factor activity"/>
    <property type="evidence" value="ECO:0007669"/>
    <property type="project" value="InterPro"/>
</dbReference>
<reference evidence="3 4" key="1">
    <citation type="journal article" date="2014" name="Nat. Commun.">
        <title>Klebsormidium flaccidum genome reveals primary factors for plant terrestrial adaptation.</title>
        <authorList>
            <person name="Hori K."/>
            <person name="Maruyama F."/>
            <person name="Fujisawa T."/>
            <person name="Togashi T."/>
            <person name="Yamamoto N."/>
            <person name="Seo M."/>
            <person name="Sato S."/>
            <person name="Yamada T."/>
            <person name="Mori H."/>
            <person name="Tajima N."/>
            <person name="Moriyama T."/>
            <person name="Ikeuchi M."/>
            <person name="Watanabe M."/>
            <person name="Wada H."/>
            <person name="Kobayashi K."/>
            <person name="Saito M."/>
            <person name="Masuda T."/>
            <person name="Sasaki-Sekimoto Y."/>
            <person name="Mashiguchi K."/>
            <person name="Awai K."/>
            <person name="Shimojima M."/>
            <person name="Masuda S."/>
            <person name="Iwai M."/>
            <person name="Nobusawa T."/>
            <person name="Narise T."/>
            <person name="Kondo S."/>
            <person name="Saito H."/>
            <person name="Sato R."/>
            <person name="Murakawa M."/>
            <person name="Ihara Y."/>
            <person name="Oshima-Yamada Y."/>
            <person name="Ohtaka K."/>
            <person name="Satoh M."/>
            <person name="Sonobe K."/>
            <person name="Ishii M."/>
            <person name="Ohtani R."/>
            <person name="Kanamori-Sato M."/>
            <person name="Honoki R."/>
            <person name="Miyazaki D."/>
            <person name="Mochizuki H."/>
            <person name="Umetsu J."/>
            <person name="Higashi K."/>
            <person name="Shibata D."/>
            <person name="Kamiya Y."/>
            <person name="Sato N."/>
            <person name="Nakamura Y."/>
            <person name="Tabata S."/>
            <person name="Ida S."/>
            <person name="Kurokawa K."/>
            <person name="Ohta H."/>
        </authorList>
    </citation>
    <scope>NUCLEOTIDE SEQUENCE [LARGE SCALE GENOMIC DNA]</scope>
    <source>
        <strain evidence="3 4">NIES-2285</strain>
    </source>
</reference>
<feature type="domain" description="UDENN" evidence="2">
    <location>
        <begin position="27"/>
        <end position="584"/>
    </location>
</feature>
<feature type="region of interest" description="Disordered" evidence="1">
    <location>
        <begin position="221"/>
        <end position="330"/>
    </location>
</feature>
<evidence type="ECO:0000313" key="4">
    <source>
        <dbReference type="Proteomes" id="UP000054558"/>
    </source>
</evidence>
<dbReference type="PANTHER" id="PTHR13196">
    <property type="entry name" value="DENN DOMAIN-CONTAINING"/>
    <property type="match status" value="1"/>
</dbReference>
<gene>
    <name evidence="3" type="ORF">KFL_003550060</name>
</gene>
<feature type="compositionally biased region" description="Low complexity" evidence="1">
    <location>
        <begin position="287"/>
        <end position="298"/>
    </location>
</feature>
<dbReference type="AlphaFoldDB" id="A0A1Y1IFG1"/>
<dbReference type="GO" id="GO:0006897">
    <property type="term" value="P:endocytosis"/>
    <property type="evidence" value="ECO:0000318"/>
    <property type="project" value="GO_Central"/>
</dbReference>
<protein>
    <recommendedName>
        <fullName evidence="2">UDENN domain-containing protein</fullName>
    </recommendedName>
</protein>
<keyword evidence="4" id="KW-1185">Reference proteome</keyword>
<evidence type="ECO:0000313" key="3">
    <source>
        <dbReference type="EMBL" id="GAQ87467.1"/>
    </source>
</evidence>
<evidence type="ECO:0000256" key="1">
    <source>
        <dbReference type="SAM" id="MobiDB-lite"/>
    </source>
</evidence>
<dbReference type="PROSITE" id="PS50211">
    <property type="entry name" value="DENN"/>
    <property type="match status" value="1"/>
</dbReference>
<evidence type="ECO:0000259" key="2">
    <source>
        <dbReference type="PROSITE" id="PS50211"/>
    </source>
</evidence>
<dbReference type="PANTHER" id="PTHR13196:SF14">
    <property type="entry name" value="UDENN DOMAIN-CONTAINING PROTEIN"/>
    <property type="match status" value="1"/>
</dbReference>
<dbReference type="GO" id="GO:0032456">
    <property type="term" value="P:endocytic recycling"/>
    <property type="evidence" value="ECO:0000318"/>
    <property type="project" value="GO_Central"/>
</dbReference>
<dbReference type="InterPro" id="IPR040032">
    <property type="entry name" value="DENND1A/B/C"/>
</dbReference>
<dbReference type="GO" id="GO:1901981">
    <property type="term" value="F:phosphatidylinositol phosphate binding"/>
    <property type="evidence" value="ECO:0000318"/>
    <property type="project" value="GO_Central"/>
</dbReference>
<dbReference type="Pfam" id="PF02141">
    <property type="entry name" value="DENN"/>
    <property type="match status" value="1"/>
</dbReference>
<proteinExistence type="predicted"/>
<feature type="compositionally biased region" description="Pro residues" evidence="1">
    <location>
        <begin position="271"/>
        <end position="286"/>
    </location>
</feature>
<dbReference type="InterPro" id="IPR043153">
    <property type="entry name" value="DENN_C"/>
</dbReference>
<organism evidence="3 4">
    <name type="scientific">Klebsormidium nitens</name>
    <name type="common">Green alga</name>
    <name type="synonym">Ulothrix nitens</name>
    <dbReference type="NCBI Taxonomy" id="105231"/>
    <lineage>
        <taxon>Eukaryota</taxon>
        <taxon>Viridiplantae</taxon>
        <taxon>Streptophyta</taxon>
        <taxon>Klebsormidiophyceae</taxon>
        <taxon>Klebsormidiales</taxon>
        <taxon>Klebsormidiaceae</taxon>
        <taxon>Klebsormidium</taxon>
    </lineage>
</organism>
<dbReference type="GO" id="GO:0005829">
    <property type="term" value="C:cytosol"/>
    <property type="evidence" value="ECO:0000318"/>
    <property type="project" value="GO_Central"/>
</dbReference>
<dbReference type="Gene3D" id="3.40.50.11500">
    <property type="match status" value="1"/>
</dbReference>